<dbReference type="EMBL" id="AGSI01000012">
    <property type="protein sequence ID" value="EIE21560.1"/>
    <property type="molecule type" value="Genomic_DNA"/>
</dbReference>
<dbReference type="Gene3D" id="1.10.630.10">
    <property type="entry name" value="Cytochrome P450"/>
    <property type="match status" value="1"/>
</dbReference>
<dbReference type="InterPro" id="IPR002401">
    <property type="entry name" value="Cyt_P450_E_grp-I"/>
</dbReference>
<keyword evidence="2" id="KW-0479">Metal-binding</keyword>
<comment type="caution">
    <text evidence="4">The sequence shown here is derived from an EMBL/GenBank/DDBJ whole genome shotgun (WGS) entry which is preliminary data.</text>
</comment>
<dbReference type="GO" id="GO:0016705">
    <property type="term" value="F:oxidoreductase activity, acting on paired donors, with incorporation or reduction of molecular oxygen"/>
    <property type="evidence" value="ECO:0007669"/>
    <property type="project" value="InterPro"/>
</dbReference>
<dbReference type="GO" id="GO:0020037">
    <property type="term" value="F:heme binding"/>
    <property type="evidence" value="ECO:0007669"/>
    <property type="project" value="InterPro"/>
</dbReference>
<accession>I0YT41</accession>
<proteinExistence type="inferred from homology"/>
<dbReference type="Proteomes" id="UP000007264">
    <property type="component" value="Unassembled WGS sequence"/>
</dbReference>
<evidence type="ECO:0000313" key="5">
    <source>
        <dbReference type="Proteomes" id="UP000007264"/>
    </source>
</evidence>
<evidence type="ECO:0000256" key="3">
    <source>
        <dbReference type="SAM" id="SignalP"/>
    </source>
</evidence>
<dbReference type="InterPro" id="IPR036396">
    <property type="entry name" value="Cyt_P450_sf"/>
</dbReference>
<sequence>MVMQIMVMQSVIQALIVSVALYAAIKDLTRKDTHKCGIEHAAKHGGIYFTQIVHLNVVVISDPHLAAEVLDRTKTPHMIDKPTEPQFYKMMDEGTADPPTPSLISTTNADPYWKIVRKGTSRAFTVNNLRAAFEVSRNMSKRLVTAVKAYGAAKPLDLDAVVQNQAFDVIGEFGFSKDYEATKDLWKGSGAKACMALKNGRMLAYQAEKHQQSKVSLLSIFKDLLQEVQARGSPAEEDNSIAAHLMRTRDDKGQPIPDVRIWSEMYLISQHSEVEAKVLAELESLQLLASPQLPSPRPLEYADLSKLTYLSCCIKESMRLYPVVPMIFRKAMCDQRVGGYVIPKGAFFIVHIMATHSTERHWERAADFLPERWLDPNCEYVRPVDPKSRYVPTGPADIFAADKPGNGKTTVNSSNGHIVADSRAAHRQEHKVKRWFPYGEGNRQCIGMPLARVNLQASIASLLSTFRFKLADEMGGVEGVRMSECYNITLAPEKGLMMHCIPRANHANT</sequence>
<name>I0YT41_COCSC</name>
<keyword evidence="2" id="KW-0408">Iron</keyword>
<keyword evidence="5" id="KW-1185">Reference proteome</keyword>
<feature type="chain" id="PRO_5003636440" evidence="3">
    <location>
        <begin position="23"/>
        <end position="509"/>
    </location>
</feature>
<dbReference type="InterPro" id="IPR001128">
    <property type="entry name" value="Cyt_P450"/>
</dbReference>
<dbReference type="CDD" id="cd00302">
    <property type="entry name" value="cytochrome_P450"/>
    <property type="match status" value="1"/>
</dbReference>
<dbReference type="KEGG" id="csl:COCSUDRAFT_43257"/>
<dbReference type="SUPFAM" id="SSF48264">
    <property type="entry name" value="Cytochrome P450"/>
    <property type="match status" value="1"/>
</dbReference>
<feature type="binding site" description="axial binding residue" evidence="2">
    <location>
        <position position="445"/>
    </location>
    <ligand>
        <name>heme</name>
        <dbReference type="ChEBI" id="CHEBI:30413"/>
    </ligand>
    <ligandPart>
        <name>Fe</name>
        <dbReference type="ChEBI" id="CHEBI:18248"/>
    </ligandPart>
</feature>
<dbReference type="OrthoDB" id="548633at2759"/>
<dbReference type="GeneID" id="17039544"/>
<dbReference type="PANTHER" id="PTHR24305:SF166">
    <property type="entry name" value="CYTOCHROME P450 12A4, MITOCHONDRIAL-RELATED"/>
    <property type="match status" value="1"/>
</dbReference>
<keyword evidence="3" id="KW-0732">Signal</keyword>
<dbReference type="RefSeq" id="XP_005646104.1">
    <property type="nucleotide sequence ID" value="XM_005646047.1"/>
</dbReference>
<dbReference type="PANTHER" id="PTHR24305">
    <property type="entry name" value="CYTOCHROME P450"/>
    <property type="match status" value="1"/>
</dbReference>
<protein>
    <submittedName>
        <fullName evidence="4">Cytochrome P450</fullName>
    </submittedName>
</protein>
<organism evidence="4 5">
    <name type="scientific">Coccomyxa subellipsoidea (strain C-169)</name>
    <name type="common">Green microalga</name>
    <dbReference type="NCBI Taxonomy" id="574566"/>
    <lineage>
        <taxon>Eukaryota</taxon>
        <taxon>Viridiplantae</taxon>
        <taxon>Chlorophyta</taxon>
        <taxon>core chlorophytes</taxon>
        <taxon>Trebouxiophyceae</taxon>
        <taxon>Trebouxiophyceae incertae sedis</taxon>
        <taxon>Coccomyxaceae</taxon>
        <taxon>Coccomyxa</taxon>
        <taxon>Coccomyxa subellipsoidea</taxon>
    </lineage>
</organism>
<dbReference type="GO" id="GO:0004497">
    <property type="term" value="F:monooxygenase activity"/>
    <property type="evidence" value="ECO:0007669"/>
    <property type="project" value="InterPro"/>
</dbReference>
<comment type="similarity">
    <text evidence="1">Belongs to the cytochrome P450 family.</text>
</comment>
<feature type="signal peptide" evidence="3">
    <location>
        <begin position="1"/>
        <end position="22"/>
    </location>
</feature>
<evidence type="ECO:0000256" key="1">
    <source>
        <dbReference type="ARBA" id="ARBA00010617"/>
    </source>
</evidence>
<dbReference type="GO" id="GO:0005506">
    <property type="term" value="F:iron ion binding"/>
    <property type="evidence" value="ECO:0007669"/>
    <property type="project" value="InterPro"/>
</dbReference>
<dbReference type="AlphaFoldDB" id="I0YT41"/>
<gene>
    <name evidence="4" type="ORF">COCSUDRAFT_43257</name>
</gene>
<dbReference type="Pfam" id="PF00067">
    <property type="entry name" value="p450"/>
    <property type="match status" value="3"/>
</dbReference>
<dbReference type="eggNOG" id="KOG0157">
    <property type="taxonomic scope" value="Eukaryota"/>
</dbReference>
<comment type="cofactor">
    <cofactor evidence="2">
        <name>heme</name>
        <dbReference type="ChEBI" id="CHEBI:30413"/>
    </cofactor>
</comment>
<reference evidence="4 5" key="1">
    <citation type="journal article" date="2012" name="Genome Biol.">
        <title>The genome of the polar eukaryotic microalga coccomyxa subellipsoidea reveals traits of cold adaptation.</title>
        <authorList>
            <person name="Blanc G."/>
            <person name="Agarkova I."/>
            <person name="Grimwood J."/>
            <person name="Kuo A."/>
            <person name="Brueggeman A."/>
            <person name="Dunigan D."/>
            <person name="Gurnon J."/>
            <person name="Ladunga I."/>
            <person name="Lindquist E."/>
            <person name="Lucas S."/>
            <person name="Pangilinan J."/>
            <person name="Proschold T."/>
            <person name="Salamov A."/>
            <person name="Schmutz J."/>
            <person name="Weeks D."/>
            <person name="Yamada T."/>
            <person name="Claverie J.M."/>
            <person name="Grigoriev I."/>
            <person name="Van Etten J."/>
            <person name="Lomsadze A."/>
            <person name="Borodovsky M."/>
        </authorList>
    </citation>
    <scope>NUCLEOTIDE SEQUENCE [LARGE SCALE GENOMIC DNA]</scope>
    <source>
        <strain evidence="4 5">C-169</strain>
    </source>
</reference>
<keyword evidence="2" id="KW-0349">Heme</keyword>
<evidence type="ECO:0000313" key="4">
    <source>
        <dbReference type="EMBL" id="EIE21560.1"/>
    </source>
</evidence>
<evidence type="ECO:0000256" key="2">
    <source>
        <dbReference type="PIRSR" id="PIRSR602401-1"/>
    </source>
</evidence>
<dbReference type="PRINTS" id="PR00463">
    <property type="entry name" value="EP450I"/>
</dbReference>
<dbReference type="InterPro" id="IPR050121">
    <property type="entry name" value="Cytochrome_P450_monoxygenase"/>
</dbReference>